<dbReference type="Proteomes" id="UP001527181">
    <property type="component" value="Unassembled WGS sequence"/>
</dbReference>
<dbReference type="InterPro" id="IPR009057">
    <property type="entry name" value="Homeodomain-like_sf"/>
</dbReference>
<protein>
    <submittedName>
        <fullName evidence="1">Transposase</fullName>
    </submittedName>
</protein>
<name>A0ABT4GW33_PAEAL</name>
<dbReference type="EMBL" id="JAMDNP010000018">
    <property type="protein sequence ID" value="MCY9760916.1"/>
    <property type="molecule type" value="Genomic_DNA"/>
</dbReference>
<proteinExistence type="predicted"/>
<keyword evidence="2" id="KW-1185">Reference proteome</keyword>
<evidence type="ECO:0000313" key="2">
    <source>
        <dbReference type="Proteomes" id="UP001527181"/>
    </source>
</evidence>
<reference evidence="1 2" key="1">
    <citation type="submission" date="2022-05" db="EMBL/GenBank/DDBJ databases">
        <title>Genome Sequencing of Bee-Associated Microbes.</title>
        <authorList>
            <person name="Dunlap C."/>
        </authorList>
    </citation>
    <scope>NUCLEOTIDE SEQUENCE [LARGE SCALE GENOMIC DNA]</scope>
    <source>
        <strain evidence="1 2">NRRL B-04010</strain>
    </source>
</reference>
<accession>A0ABT4GW33</accession>
<sequence length="166" mass="19090">MAGDRKNKYQTHVEPKLLLVEAWARDGVIDEDIAKKLGVAYSTFREYVKKYPALSAALKKGKEVADVEVENALFKRATGYQYDEVTREADRQIDPESGEWINVMVETKRVTKEVQPDVTAQIFWLKNRRPDKWRDKQEIGHSGNVEVTNPLQGLTTDELRKLIRDG</sequence>
<comment type="caution">
    <text evidence="1">The sequence shown here is derived from an EMBL/GenBank/DDBJ whole genome shotgun (WGS) entry which is preliminary data.</text>
</comment>
<evidence type="ECO:0000313" key="1">
    <source>
        <dbReference type="EMBL" id="MCY9760916.1"/>
    </source>
</evidence>
<gene>
    <name evidence="1" type="ORF">M5X12_10055</name>
</gene>
<dbReference type="RefSeq" id="WP_268599935.1">
    <property type="nucleotide sequence ID" value="NZ_JAMDNP010000018.1"/>
</dbReference>
<dbReference type="SUPFAM" id="SSF46689">
    <property type="entry name" value="Homeodomain-like"/>
    <property type="match status" value="1"/>
</dbReference>
<organism evidence="1 2">
    <name type="scientific">Paenibacillus alvei</name>
    <name type="common">Bacillus alvei</name>
    <dbReference type="NCBI Taxonomy" id="44250"/>
    <lineage>
        <taxon>Bacteria</taxon>
        <taxon>Bacillati</taxon>
        <taxon>Bacillota</taxon>
        <taxon>Bacilli</taxon>
        <taxon>Bacillales</taxon>
        <taxon>Paenibacillaceae</taxon>
        <taxon>Paenibacillus</taxon>
    </lineage>
</organism>